<dbReference type="InterPro" id="IPR036491">
    <property type="entry name" value="YugN-like_sf"/>
</dbReference>
<dbReference type="Proteomes" id="UP000530514">
    <property type="component" value="Unassembled WGS sequence"/>
</dbReference>
<dbReference type="EMBL" id="JACEIP010000007">
    <property type="protein sequence ID" value="MBA4542509.1"/>
    <property type="molecule type" value="Genomic_DNA"/>
</dbReference>
<dbReference type="Gene3D" id="3.30.310.100">
    <property type="entry name" value="YugN-like"/>
    <property type="match status" value="1"/>
</dbReference>
<dbReference type="InterPro" id="IPR014967">
    <property type="entry name" value="Uncharacterised_YugN-like"/>
</dbReference>
<organism evidence="1 2">
    <name type="scientific">Thermoactinomyces daqus</name>
    <dbReference type="NCBI Taxonomy" id="1329516"/>
    <lineage>
        <taxon>Bacteria</taxon>
        <taxon>Bacillati</taxon>
        <taxon>Bacillota</taxon>
        <taxon>Bacilli</taxon>
        <taxon>Bacillales</taxon>
        <taxon>Thermoactinomycetaceae</taxon>
        <taxon>Thermoactinomyces</taxon>
    </lineage>
</organism>
<dbReference type="SUPFAM" id="SSF160755">
    <property type="entry name" value="YugN-like"/>
    <property type="match status" value="1"/>
</dbReference>
<dbReference type="Pfam" id="PF08868">
    <property type="entry name" value="YugN"/>
    <property type="match status" value="1"/>
</dbReference>
<evidence type="ECO:0008006" key="3">
    <source>
        <dbReference type="Google" id="ProtNLM"/>
    </source>
</evidence>
<comment type="caution">
    <text evidence="1">The sequence shown here is derived from an EMBL/GenBank/DDBJ whole genome shotgun (WGS) entry which is preliminary data.</text>
</comment>
<dbReference type="AlphaFoldDB" id="A0A7W1X9G9"/>
<evidence type="ECO:0000313" key="1">
    <source>
        <dbReference type="EMBL" id="MBA4542509.1"/>
    </source>
</evidence>
<protein>
    <recommendedName>
        <fullName evidence="3">YugN-like family protein</fullName>
    </recommendedName>
</protein>
<keyword evidence="2" id="KW-1185">Reference proteome</keyword>
<dbReference type="OrthoDB" id="2988890at2"/>
<gene>
    <name evidence="1" type="ORF">H1164_06275</name>
</gene>
<accession>A0A7W1X9G9</accession>
<reference evidence="1 2" key="1">
    <citation type="submission" date="2020-07" db="EMBL/GenBank/DDBJ databases">
        <authorList>
            <person name="Feng H."/>
        </authorList>
    </citation>
    <scope>NUCLEOTIDE SEQUENCE [LARGE SCALE GENOMIC DNA]</scope>
    <source>
        <strain evidence="2">s-11</strain>
    </source>
</reference>
<evidence type="ECO:0000313" key="2">
    <source>
        <dbReference type="Proteomes" id="UP000530514"/>
    </source>
</evidence>
<name>A0A7W1X9G9_9BACL</name>
<dbReference type="RefSeq" id="WP_052154067.1">
    <property type="nucleotide sequence ID" value="NZ_JACEIP010000007.1"/>
</dbReference>
<proteinExistence type="predicted"/>
<sequence length="148" mass="16889">MLTIDSSKIEGFQTSFGTMTDLLYPEGFVLGGGWTYEHGYFDHPLDWENEQGYRYYLRIPVYVVKGEMQEKDAIVRLGKPFVIKHEFRTKNDPSADIGVVSSLVNQFSEPLPTDDAKIGEEWSSRARQIVAKIENKIETHLLESSSPK</sequence>